<gene>
    <name evidence="12" type="primary">pgk</name>
    <name evidence="16" type="ORF">H9882_06670</name>
</gene>
<evidence type="ECO:0000313" key="17">
    <source>
        <dbReference type="Proteomes" id="UP000713596"/>
    </source>
</evidence>
<comment type="caution">
    <text evidence="16">The sequence shown here is derived from an EMBL/GenBank/DDBJ whole genome shotgun (WGS) entry which is preliminary data.</text>
</comment>
<evidence type="ECO:0000256" key="14">
    <source>
        <dbReference type="PIRSR" id="PIRSR000724-2"/>
    </source>
</evidence>
<dbReference type="SUPFAM" id="SSF53748">
    <property type="entry name" value="Phosphoglycerate kinase"/>
    <property type="match status" value="1"/>
</dbReference>
<evidence type="ECO:0000256" key="5">
    <source>
        <dbReference type="ARBA" id="ARBA00013061"/>
    </source>
</evidence>
<dbReference type="GO" id="GO:0006094">
    <property type="term" value="P:gluconeogenesis"/>
    <property type="evidence" value="ECO:0007669"/>
    <property type="project" value="TreeGrafter"/>
</dbReference>
<dbReference type="PRINTS" id="PR00477">
    <property type="entry name" value="PHGLYCKINASE"/>
</dbReference>
<comment type="pathway">
    <text evidence="2 12">Carbohydrate degradation; glycolysis; pyruvate from D-glyceraldehyde 3-phosphate: step 2/5.</text>
</comment>
<feature type="binding site" evidence="13">
    <location>
        <position position="122"/>
    </location>
    <ligand>
        <name>(2R)-3-phosphoglycerate</name>
        <dbReference type="ChEBI" id="CHEBI:58272"/>
    </ligand>
</feature>
<dbReference type="GO" id="GO:0043531">
    <property type="term" value="F:ADP binding"/>
    <property type="evidence" value="ECO:0007669"/>
    <property type="project" value="TreeGrafter"/>
</dbReference>
<evidence type="ECO:0000313" key="16">
    <source>
        <dbReference type="EMBL" id="MBU3806555.1"/>
    </source>
</evidence>
<dbReference type="EMBL" id="JAHLFP010000057">
    <property type="protein sequence ID" value="MBU3806555.1"/>
    <property type="molecule type" value="Genomic_DNA"/>
</dbReference>
<proteinExistence type="inferred from homology"/>
<sequence length="402" mass="42528">MGLGKKTVDELNVKGRRVLVRCDFNVPMKDGVITNDNRIVAALPTIKKLIENGGKVILCSHLGKPKNGPEEKFSLAPVAVRLSELLGQPVVFANDDNVVGEQAKAAVAAMKDGDVVLLQNTRFRKEETKNLPEFSQELASLADCYVNDAFGSAHRAHCSTAGVTDYIKDTAVGYLMEKEIRYLGNAVNDPVRPFTAILGGAKVADKLNVISNLLDKVDTLIIGGGMAYTFLAAQGYEVGISLVDTEKLDYCKEMMAKAEQKGVKLLLPVDTFVAASFPNPIDAPIEVENVPANAMPAGMMGLDIGTETQELFAKAVLESKTVVWNGPMGVFENPVLAAGTLAVAKAMAQADATTVIGGGDSAAAVIQLGYADKMTHISTGGGASLEYLEGKELPGIACIQNA</sequence>
<dbReference type="Pfam" id="PF00162">
    <property type="entry name" value="PGK"/>
    <property type="match status" value="1"/>
</dbReference>
<feature type="binding site" evidence="12 14">
    <location>
        <begin position="358"/>
        <end position="361"/>
    </location>
    <ligand>
        <name>ATP</name>
        <dbReference type="ChEBI" id="CHEBI:30616"/>
    </ligand>
</feature>
<keyword evidence="9 12" id="KW-0418">Kinase</keyword>
<evidence type="ECO:0000256" key="7">
    <source>
        <dbReference type="ARBA" id="ARBA00022679"/>
    </source>
</evidence>
<feature type="binding site" evidence="12 13">
    <location>
        <begin position="23"/>
        <end position="25"/>
    </location>
    <ligand>
        <name>substrate</name>
    </ligand>
</feature>
<evidence type="ECO:0000256" key="1">
    <source>
        <dbReference type="ARBA" id="ARBA00000642"/>
    </source>
</evidence>
<dbReference type="PANTHER" id="PTHR11406">
    <property type="entry name" value="PHOSPHOGLYCERATE KINASE"/>
    <property type="match status" value="1"/>
</dbReference>
<evidence type="ECO:0000256" key="11">
    <source>
        <dbReference type="ARBA" id="ARBA00023152"/>
    </source>
</evidence>
<evidence type="ECO:0000256" key="15">
    <source>
        <dbReference type="RuleBase" id="RU000532"/>
    </source>
</evidence>
<feature type="binding site" evidence="12">
    <location>
        <position position="122"/>
    </location>
    <ligand>
        <name>substrate</name>
    </ligand>
</feature>
<evidence type="ECO:0000256" key="10">
    <source>
        <dbReference type="ARBA" id="ARBA00022840"/>
    </source>
</evidence>
<evidence type="ECO:0000256" key="4">
    <source>
        <dbReference type="ARBA" id="ARBA00011245"/>
    </source>
</evidence>
<dbReference type="PIRSF" id="PIRSF000724">
    <property type="entry name" value="Pgk"/>
    <property type="match status" value="1"/>
</dbReference>
<dbReference type="AlphaFoldDB" id="A0A948T383"/>
<keyword evidence="11 12" id="KW-0324">Glycolysis</keyword>
<dbReference type="InterPro" id="IPR036043">
    <property type="entry name" value="Phosphoglycerate_kinase_sf"/>
</dbReference>
<name>A0A948T383_9FIRM</name>
<dbReference type="CDD" id="cd00318">
    <property type="entry name" value="Phosphoglycerate_kinase"/>
    <property type="match status" value="1"/>
</dbReference>
<dbReference type="InterPro" id="IPR015911">
    <property type="entry name" value="Phosphoglycerate_kinase_CS"/>
</dbReference>
<dbReference type="GO" id="GO:0005524">
    <property type="term" value="F:ATP binding"/>
    <property type="evidence" value="ECO:0007669"/>
    <property type="project" value="UniProtKB-KW"/>
</dbReference>
<dbReference type="GO" id="GO:0004618">
    <property type="term" value="F:phosphoglycerate kinase activity"/>
    <property type="evidence" value="ECO:0007669"/>
    <property type="project" value="UniProtKB-UniRule"/>
</dbReference>
<feature type="binding site" evidence="12">
    <location>
        <position position="155"/>
    </location>
    <ligand>
        <name>substrate</name>
    </ligand>
</feature>
<dbReference type="GO" id="GO:0006096">
    <property type="term" value="P:glycolytic process"/>
    <property type="evidence" value="ECO:0007669"/>
    <property type="project" value="UniProtKB-UniRule"/>
</dbReference>
<dbReference type="PANTHER" id="PTHR11406:SF23">
    <property type="entry name" value="PHOSPHOGLYCERATE KINASE 1, CHLOROPLASTIC-RELATED"/>
    <property type="match status" value="1"/>
</dbReference>
<feature type="binding site" evidence="12">
    <location>
        <position position="38"/>
    </location>
    <ligand>
        <name>substrate</name>
    </ligand>
</feature>
<feature type="binding site" evidence="12 14">
    <location>
        <position position="332"/>
    </location>
    <ligand>
        <name>ATP</name>
        <dbReference type="ChEBI" id="CHEBI:30616"/>
    </ligand>
</feature>
<evidence type="ECO:0000256" key="2">
    <source>
        <dbReference type="ARBA" id="ARBA00004838"/>
    </source>
</evidence>
<comment type="subcellular location">
    <subcellularLocation>
        <location evidence="12">Cytoplasm</location>
    </subcellularLocation>
</comment>
<keyword evidence="8 12" id="KW-0547">Nucleotide-binding</keyword>
<reference evidence="16" key="2">
    <citation type="submission" date="2021-04" db="EMBL/GenBank/DDBJ databases">
        <authorList>
            <person name="Gilroy R."/>
        </authorList>
    </citation>
    <scope>NUCLEOTIDE SEQUENCE</scope>
    <source>
        <strain evidence="16">B5_2728</strain>
    </source>
</reference>
<reference evidence="16" key="1">
    <citation type="journal article" date="2021" name="PeerJ">
        <title>Extensive microbial diversity within the chicken gut microbiome revealed by metagenomics and culture.</title>
        <authorList>
            <person name="Gilroy R."/>
            <person name="Ravi A."/>
            <person name="Getino M."/>
            <person name="Pursley I."/>
            <person name="Horton D.L."/>
            <person name="Alikhan N.F."/>
            <person name="Baker D."/>
            <person name="Gharbi K."/>
            <person name="Hall N."/>
            <person name="Watson M."/>
            <person name="Adriaenssens E.M."/>
            <person name="Foster-Nyarko E."/>
            <person name="Jarju S."/>
            <person name="Secka A."/>
            <person name="Antonio M."/>
            <person name="Oren A."/>
            <person name="Chaudhuri R.R."/>
            <person name="La Ragione R."/>
            <person name="Hildebrand F."/>
            <person name="Pallen M.J."/>
        </authorList>
    </citation>
    <scope>NUCLEOTIDE SEQUENCE</scope>
    <source>
        <strain evidence="16">B5_2728</strain>
    </source>
</reference>
<keyword evidence="10 12" id="KW-0067">ATP-binding</keyword>
<dbReference type="FunFam" id="3.40.50.1260:FF:000006">
    <property type="entry name" value="Phosphoglycerate kinase"/>
    <property type="match status" value="1"/>
</dbReference>
<evidence type="ECO:0000256" key="6">
    <source>
        <dbReference type="ARBA" id="ARBA00016471"/>
    </source>
</evidence>
<feature type="binding site" evidence="13">
    <location>
        <position position="38"/>
    </location>
    <ligand>
        <name>(2R)-3-phosphoglycerate</name>
        <dbReference type="ChEBI" id="CHEBI:58272"/>
    </ligand>
</feature>
<dbReference type="GO" id="GO:0005829">
    <property type="term" value="C:cytosol"/>
    <property type="evidence" value="ECO:0007669"/>
    <property type="project" value="TreeGrafter"/>
</dbReference>
<feature type="binding site" evidence="12 14">
    <location>
        <position position="206"/>
    </location>
    <ligand>
        <name>ATP</name>
        <dbReference type="ChEBI" id="CHEBI:30616"/>
    </ligand>
</feature>
<dbReference type="InterPro" id="IPR001576">
    <property type="entry name" value="Phosphoglycerate_kinase"/>
</dbReference>
<comment type="similarity">
    <text evidence="3 12 15">Belongs to the phosphoglycerate kinase family.</text>
</comment>
<dbReference type="Proteomes" id="UP000713596">
    <property type="component" value="Unassembled WGS sequence"/>
</dbReference>
<dbReference type="Gene3D" id="3.40.50.1260">
    <property type="entry name" value="Phosphoglycerate kinase, N-terminal domain"/>
    <property type="match status" value="2"/>
</dbReference>
<evidence type="ECO:0000256" key="13">
    <source>
        <dbReference type="PIRSR" id="PIRSR000724-1"/>
    </source>
</evidence>
<comment type="subunit">
    <text evidence="4 12">Monomer.</text>
</comment>
<evidence type="ECO:0000256" key="3">
    <source>
        <dbReference type="ARBA" id="ARBA00008982"/>
    </source>
</evidence>
<feature type="binding site" evidence="12 14">
    <location>
        <position position="301"/>
    </location>
    <ligand>
        <name>ATP</name>
        <dbReference type="ChEBI" id="CHEBI:30616"/>
    </ligand>
</feature>
<dbReference type="FunFam" id="3.40.50.1260:FF:000003">
    <property type="entry name" value="Phosphoglycerate kinase"/>
    <property type="match status" value="1"/>
</dbReference>
<keyword evidence="7 12" id="KW-0808">Transferase</keyword>
<protein>
    <recommendedName>
        <fullName evidence="6 12">Phosphoglycerate kinase</fullName>
        <ecNumber evidence="5 12">2.7.2.3</ecNumber>
    </recommendedName>
</protein>
<organism evidence="16 17">
    <name type="scientific">Candidatus Allofournierella pullistercoris</name>
    <dbReference type="NCBI Taxonomy" id="2838597"/>
    <lineage>
        <taxon>Bacteria</taxon>
        <taxon>Bacillati</taxon>
        <taxon>Bacillota</taxon>
        <taxon>Clostridia</taxon>
        <taxon>Eubacteriales</taxon>
        <taxon>Oscillospiraceae</taxon>
        <taxon>Allofournierella</taxon>
    </lineage>
</organism>
<keyword evidence="12" id="KW-0963">Cytoplasm</keyword>
<dbReference type="PROSITE" id="PS00111">
    <property type="entry name" value="PGLYCERATE_KINASE"/>
    <property type="match status" value="1"/>
</dbReference>
<evidence type="ECO:0000256" key="8">
    <source>
        <dbReference type="ARBA" id="ARBA00022741"/>
    </source>
</evidence>
<comment type="catalytic activity">
    <reaction evidence="1 12 15">
        <text>(2R)-3-phosphoglycerate + ATP = (2R)-3-phospho-glyceroyl phosphate + ADP</text>
        <dbReference type="Rhea" id="RHEA:14801"/>
        <dbReference type="ChEBI" id="CHEBI:30616"/>
        <dbReference type="ChEBI" id="CHEBI:57604"/>
        <dbReference type="ChEBI" id="CHEBI:58272"/>
        <dbReference type="ChEBI" id="CHEBI:456216"/>
        <dbReference type="EC" id="2.7.2.3"/>
    </reaction>
</comment>
<dbReference type="HAMAP" id="MF_00145">
    <property type="entry name" value="Phosphoglyc_kinase"/>
    <property type="match status" value="1"/>
</dbReference>
<evidence type="ECO:0000256" key="9">
    <source>
        <dbReference type="ARBA" id="ARBA00022777"/>
    </source>
</evidence>
<evidence type="ECO:0000256" key="12">
    <source>
        <dbReference type="HAMAP-Rule" id="MF_00145"/>
    </source>
</evidence>
<dbReference type="EC" id="2.7.2.3" evidence="5 12"/>
<feature type="binding site" evidence="13">
    <location>
        <position position="155"/>
    </location>
    <ligand>
        <name>(2R)-3-phosphoglycerate</name>
        <dbReference type="ChEBI" id="CHEBI:58272"/>
    </ligand>
</feature>
<feature type="binding site" evidence="12 13">
    <location>
        <begin position="61"/>
        <end position="64"/>
    </location>
    <ligand>
        <name>substrate</name>
    </ligand>
</feature>
<accession>A0A948T383</accession>
<dbReference type="InterPro" id="IPR015824">
    <property type="entry name" value="Phosphoglycerate_kinase_N"/>
</dbReference>